<protein>
    <submittedName>
        <fullName evidence="2">Uncharacterized protein</fullName>
    </submittedName>
</protein>
<dbReference type="Proteomes" id="UP000836841">
    <property type="component" value="Chromosome 7"/>
</dbReference>
<organism evidence="2 3">
    <name type="scientific">Thlaspi arvense</name>
    <name type="common">Field penny-cress</name>
    <dbReference type="NCBI Taxonomy" id="13288"/>
    <lineage>
        <taxon>Eukaryota</taxon>
        <taxon>Viridiplantae</taxon>
        <taxon>Streptophyta</taxon>
        <taxon>Embryophyta</taxon>
        <taxon>Tracheophyta</taxon>
        <taxon>Spermatophyta</taxon>
        <taxon>Magnoliopsida</taxon>
        <taxon>eudicotyledons</taxon>
        <taxon>Gunneridae</taxon>
        <taxon>Pentapetalae</taxon>
        <taxon>rosids</taxon>
        <taxon>malvids</taxon>
        <taxon>Brassicales</taxon>
        <taxon>Brassicaceae</taxon>
        <taxon>Thlaspideae</taxon>
        <taxon>Thlaspi</taxon>
    </lineage>
</organism>
<dbReference type="EMBL" id="OU466863">
    <property type="protein sequence ID" value="CAH2079215.1"/>
    <property type="molecule type" value="Genomic_DNA"/>
</dbReference>
<keyword evidence="3" id="KW-1185">Reference proteome</keyword>
<evidence type="ECO:0000313" key="2">
    <source>
        <dbReference type="EMBL" id="CAH2079215.1"/>
    </source>
</evidence>
<name>A0AAU9T4U4_THLAR</name>
<feature type="region of interest" description="Disordered" evidence="1">
    <location>
        <begin position="72"/>
        <end position="107"/>
    </location>
</feature>
<feature type="compositionally biased region" description="Polar residues" evidence="1">
    <location>
        <begin position="87"/>
        <end position="96"/>
    </location>
</feature>
<sequence length="107" mass="11401">MVFKTIKANQSDTLLERFRGGSLKASVDGVGISMNTMWSSSRSVVIVPVFECVVAICLTANLQMGANAGRYGARSSKLPNGSYPDPNKQQAHTLHNTVKGGCDDEPA</sequence>
<evidence type="ECO:0000256" key="1">
    <source>
        <dbReference type="SAM" id="MobiDB-lite"/>
    </source>
</evidence>
<gene>
    <name evidence="2" type="ORF">TAV2_LOCUS23480</name>
</gene>
<accession>A0AAU9T4U4</accession>
<dbReference type="AlphaFoldDB" id="A0AAU9T4U4"/>
<evidence type="ECO:0000313" key="3">
    <source>
        <dbReference type="Proteomes" id="UP000836841"/>
    </source>
</evidence>
<reference evidence="2 3" key="1">
    <citation type="submission" date="2022-03" db="EMBL/GenBank/DDBJ databases">
        <authorList>
            <person name="Nunn A."/>
            <person name="Chopra R."/>
            <person name="Nunn A."/>
            <person name="Contreras Garrido A."/>
        </authorList>
    </citation>
    <scope>NUCLEOTIDE SEQUENCE [LARGE SCALE GENOMIC DNA]</scope>
</reference>
<proteinExistence type="predicted"/>